<evidence type="ECO:0000256" key="2">
    <source>
        <dbReference type="ARBA" id="ARBA00023186"/>
    </source>
</evidence>
<organism evidence="4">
    <name type="scientific">hydrothermal vent metagenome</name>
    <dbReference type="NCBI Taxonomy" id="652676"/>
    <lineage>
        <taxon>unclassified sequences</taxon>
        <taxon>metagenomes</taxon>
        <taxon>ecological metagenomes</taxon>
    </lineage>
</organism>
<accession>A0A3B0TN79</accession>
<evidence type="ECO:0000256" key="1">
    <source>
        <dbReference type="ARBA" id="ARBA00007177"/>
    </source>
</evidence>
<evidence type="ECO:0000313" key="4">
    <source>
        <dbReference type="EMBL" id="VAW14797.1"/>
    </source>
</evidence>
<evidence type="ECO:0000256" key="3">
    <source>
        <dbReference type="SAM" id="MobiDB-lite"/>
    </source>
</evidence>
<comment type="similarity">
    <text evidence="1">Belongs to the UreD family.</text>
</comment>
<proteinExistence type="inferred from homology"/>
<dbReference type="HAMAP" id="MF_01384">
    <property type="entry name" value="UreD"/>
    <property type="match status" value="1"/>
</dbReference>
<dbReference type="AlphaFoldDB" id="A0A3B0TN79"/>
<dbReference type="GO" id="GO:0016151">
    <property type="term" value="F:nickel cation binding"/>
    <property type="evidence" value="ECO:0007669"/>
    <property type="project" value="InterPro"/>
</dbReference>
<dbReference type="Pfam" id="PF01774">
    <property type="entry name" value="UreD"/>
    <property type="match status" value="1"/>
</dbReference>
<gene>
    <name evidence="4" type="ORF">MNBD_ALPHA09-1537</name>
</gene>
<dbReference type="PANTHER" id="PTHR33643:SF1">
    <property type="entry name" value="UREASE ACCESSORY PROTEIN D"/>
    <property type="match status" value="1"/>
</dbReference>
<dbReference type="PANTHER" id="PTHR33643">
    <property type="entry name" value="UREASE ACCESSORY PROTEIN D"/>
    <property type="match status" value="1"/>
</dbReference>
<dbReference type="InterPro" id="IPR002669">
    <property type="entry name" value="UreD"/>
</dbReference>
<sequence length="303" mass="31918">MQADPLVDQAAASPVATTKPPPLERAAGRARIDFNLRQGVSVLGHLYQSGSAKLRLPRRHRGDILQAIVINTSGGLTDGDSFALEANWLPGTTAALASQAAERIYKSRGAEAHITTRLKVGDGATAFWLPQETIMFDGGRLRRLCRVELGAGVRFLAVESLVYGRTAMGETVARGAVRERFEIVAGGRLVWADAFAIEDGGGAIGAQLDRPAIAAGARATATVLALGPDPARLLAAARSQGEIADVHLAASCREDIVIARLLGPDGATLRCALTALLKALKTVLLDDRPEISDPSALPRVWAL</sequence>
<feature type="region of interest" description="Disordered" evidence="3">
    <location>
        <begin position="1"/>
        <end position="23"/>
    </location>
</feature>
<dbReference type="EMBL" id="UOEM01000079">
    <property type="protein sequence ID" value="VAW14797.1"/>
    <property type="molecule type" value="Genomic_DNA"/>
</dbReference>
<reference evidence="4" key="1">
    <citation type="submission" date="2018-06" db="EMBL/GenBank/DDBJ databases">
        <authorList>
            <person name="Zhirakovskaya E."/>
        </authorList>
    </citation>
    <scope>NUCLEOTIDE SEQUENCE</scope>
</reference>
<protein>
    <submittedName>
        <fullName evidence="4">Urease accessory protein UreD</fullName>
    </submittedName>
</protein>
<keyword evidence="2" id="KW-0143">Chaperone</keyword>
<name>A0A3B0TN79_9ZZZZ</name>